<feature type="transmembrane region" description="Helical" evidence="2">
    <location>
        <begin position="162"/>
        <end position="186"/>
    </location>
</feature>
<dbReference type="PANTHER" id="PTHR42109">
    <property type="entry name" value="UNPLACED GENOMIC SCAFFOLD UM_SCAF_CONTIG_1.265, WHOLE GENOME SHOTGUN SEQUENCE"/>
    <property type="match status" value="1"/>
</dbReference>
<organism evidence="3 4">
    <name type="scientific">Mycena metata</name>
    <dbReference type="NCBI Taxonomy" id="1033252"/>
    <lineage>
        <taxon>Eukaryota</taxon>
        <taxon>Fungi</taxon>
        <taxon>Dikarya</taxon>
        <taxon>Basidiomycota</taxon>
        <taxon>Agaricomycotina</taxon>
        <taxon>Agaricomycetes</taxon>
        <taxon>Agaricomycetidae</taxon>
        <taxon>Agaricales</taxon>
        <taxon>Marasmiineae</taxon>
        <taxon>Mycenaceae</taxon>
        <taxon>Mycena</taxon>
    </lineage>
</organism>
<keyword evidence="2" id="KW-1133">Transmembrane helix</keyword>
<evidence type="ECO:0000313" key="4">
    <source>
        <dbReference type="Proteomes" id="UP001215598"/>
    </source>
</evidence>
<dbReference type="Proteomes" id="UP001215598">
    <property type="component" value="Unassembled WGS sequence"/>
</dbReference>
<feature type="transmembrane region" description="Helical" evidence="2">
    <location>
        <begin position="56"/>
        <end position="79"/>
    </location>
</feature>
<gene>
    <name evidence="3" type="ORF">B0H16DRAFT_1585494</name>
</gene>
<comment type="caution">
    <text evidence="3">The sequence shown here is derived from an EMBL/GenBank/DDBJ whole genome shotgun (WGS) entry which is preliminary data.</text>
</comment>
<protein>
    <submittedName>
        <fullName evidence="3">Uncharacterized protein</fullName>
    </submittedName>
</protein>
<name>A0AAD7HYS9_9AGAR</name>
<feature type="transmembrane region" description="Helical" evidence="2">
    <location>
        <begin position="246"/>
        <end position="265"/>
    </location>
</feature>
<evidence type="ECO:0000256" key="1">
    <source>
        <dbReference type="SAM" id="MobiDB-lite"/>
    </source>
</evidence>
<feature type="region of interest" description="Disordered" evidence="1">
    <location>
        <begin position="320"/>
        <end position="353"/>
    </location>
</feature>
<sequence>MIVLGEPNPLPRQSTMAFHSEAGAALVFLILYVAVFSGMLAAYLSHRIKWRSRWSILFFHVTVRVASQACGIGFAILGFKNVSVFLAFLILGAEGYFTLVLCTFRFVISWHQHNLPGGVSWLEPRRGTNSQLTTRQRTRRIVLFIVLGPFAILFFHDNLMAAFHTVLILANTAIIIGGSFLANANLSQFDSPDTQHKLHISRITRTAGQSVFLACNVLLLVILLVTARNDRRTGGRKGLLRVHPTLVVLTITWIPLIIRGVFGVLQSADFVLSYYDPNNYGEFGFTPHFTVVEYLMGVTTEWVACVLLCSTYFTSKHDPPKPAIENQSKSIPQPDVNPQTELPLEQEKDGVEM</sequence>
<evidence type="ECO:0000313" key="3">
    <source>
        <dbReference type="EMBL" id="KAJ7730140.1"/>
    </source>
</evidence>
<feature type="transmembrane region" description="Helical" evidence="2">
    <location>
        <begin position="85"/>
        <end position="108"/>
    </location>
</feature>
<dbReference type="PANTHER" id="PTHR42109:SF2">
    <property type="entry name" value="INTEGRAL MEMBRANE PROTEIN"/>
    <property type="match status" value="1"/>
</dbReference>
<reference evidence="3" key="1">
    <citation type="submission" date="2023-03" db="EMBL/GenBank/DDBJ databases">
        <title>Massive genome expansion in bonnet fungi (Mycena s.s.) driven by repeated elements and novel gene families across ecological guilds.</title>
        <authorList>
            <consortium name="Lawrence Berkeley National Laboratory"/>
            <person name="Harder C.B."/>
            <person name="Miyauchi S."/>
            <person name="Viragh M."/>
            <person name="Kuo A."/>
            <person name="Thoen E."/>
            <person name="Andreopoulos B."/>
            <person name="Lu D."/>
            <person name="Skrede I."/>
            <person name="Drula E."/>
            <person name="Henrissat B."/>
            <person name="Morin E."/>
            <person name="Kohler A."/>
            <person name="Barry K."/>
            <person name="LaButti K."/>
            <person name="Morin E."/>
            <person name="Salamov A."/>
            <person name="Lipzen A."/>
            <person name="Mereny Z."/>
            <person name="Hegedus B."/>
            <person name="Baldrian P."/>
            <person name="Stursova M."/>
            <person name="Weitz H."/>
            <person name="Taylor A."/>
            <person name="Grigoriev I.V."/>
            <person name="Nagy L.G."/>
            <person name="Martin F."/>
            <person name="Kauserud H."/>
        </authorList>
    </citation>
    <scope>NUCLEOTIDE SEQUENCE</scope>
    <source>
        <strain evidence="3">CBHHK182m</strain>
    </source>
</reference>
<keyword evidence="2" id="KW-0472">Membrane</keyword>
<accession>A0AAD7HYS9</accession>
<keyword evidence="2" id="KW-0812">Transmembrane</keyword>
<evidence type="ECO:0000256" key="2">
    <source>
        <dbReference type="SAM" id="Phobius"/>
    </source>
</evidence>
<dbReference type="EMBL" id="JARKIB010000161">
    <property type="protein sequence ID" value="KAJ7730140.1"/>
    <property type="molecule type" value="Genomic_DNA"/>
</dbReference>
<feature type="transmembrane region" description="Helical" evidence="2">
    <location>
        <begin position="207"/>
        <end position="226"/>
    </location>
</feature>
<keyword evidence="4" id="KW-1185">Reference proteome</keyword>
<feature type="compositionally biased region" description="Polar residues" evidence="1">
    <location>
        <begin position="325"/>
        <end position="340"/>
    </location>
</feature>
<dbReference type="AlphaFoldDB" id="A0AAD7HYS9"/>
<feature type="transmembrane region" description="Helical" evidence="2">
    <location>
        <begin position="140"/>
        <end position="156"/>
    </location>
</feature>
<proteinExistence type="predicted"/>
<feature type="transmembrane region" description="Helical" evidence="2">
    <location>
        <begin position="22"/>
        <end position="44"/>
    </location>
</feature>